<proteinExistence type="predicted"/>
<accession>A0A9N9BP83</accession>
<dbReference type="EMBL" id="CAJVPZ010006221">
    <property type="protein sequence ID" value="CAG8571017.1"/>
    <property type="molecule type" value="Genomic_DNA"/>
</dbReference>
<protein>
    <submittedName>
        <fullName evidence="1">5397_t:CDS:1</fullName>
    </submittedName>
</protein>
<gene>
    <name evidence="1" type="ORF">RFULGI_LOCUS5456</name>
</gene>
<organism evidence="1 2">
    <name type="scientific">Racocetra fulgida</name>
    <dbReference type="NCBI Taxonomy" id="60492"/>
    <lineage>
        <taxon>Eukaryota</taxon>
        <taxon>Fungi</taxon>
        <taxon>Fungi incertae sedis</taxon>
        <taxon>Mucoromycota</taxon>
        <taxon>Glomeromycotina</taxon>
        <taxon>Glomeromycetes</taxon>
        <taxon>Diversisporales</taxon>
        <taxon>Gigasporaceae</taxon>
        <taxon>Racocetra</taxon>
    </lineage>
</organism>
<dbReference type="AlphaFoldDB" id="A0A9N9BP83"/>
<comment type="caution">
    <text evidence="1">The sequence shown here is derived from an EMBL/GenBank/DDBJ whole genome shotgun (WGS) entry which is preliminary data.</text>
</comment>
<name>A0A9N9BP83_9GLOM</name>
<evidence type="ECO:0000313" key="2">
    <source>
        <dbReference type="Proteomes" id="UP000789396"/>
    </source>
</evidence>
<feature type="non-terminal residue" evidence="1">
    <location>
        <position position="1"/>
    </location>
</feature>
<evidence type="ECO:0000313" key="1">
    <source>
        <dbReference type="EMBL" id="CAG8571017.1"/>
    </source>
</evidence>
<reference evidence="1" key="1">
    <citation type="submission" date="2021-06" db="EMBL/GenBank/DDBJ databases">
        <authorList>
            <person name="Kallberg Y."/>
            <person name="Tangrot J."/>
            <person name="Rosling A."/>
        </authorList>
    </citation>
    <scope>NUCLEOTIDE SEQUENCE</scope>
    <source>
        <strain evidence="1">IN212</strain>
    </source>
</reference>
<dbReference type="Proteomes" id="UP000789396">
    <property type="component" value="Unassembled WGS sequence"/>
</dbReference>
<keyword evidence="2" id="KW-1185">Reference proteome</keyword>
<sequence>RPMINPVFAPCGGDGEVDGGFVGIGQLELLGAKMFTHEKQLTSNKYIFGLVSYDGVALLVMLPRYI</sequence>